<dbReference type="Gene3D" id="4.10.240.10">
    <property type="entry name" value="Zn(2)-C6 fungal-type DNA-binding domain"/>
    <property type="match status" value="1"/>
</dbReference>
<keyword evidence="4" id="KW-0238">DNA-binding</keyword>
<proteinExistence type="predicted"/>
<reference evidence="9 10" key="1">
    <citation type="submission" date="2017-03" db="EMBL/GenBank/DDBJ databases">
        <title>Widespread Adenine N6-methylation of Active Genes in Fungi.</title>
        <authorList>
            <consortium name="DOE Joint Genome Institute"/>
            <person name="Mondo S.J."/>
            <person name="Dannebaum R.O."/>
            <person name="Kuo R.C."/>
            <person name="Louie K.B."/>
            <person name="Bewick A.J."/>
            <person name="Labutti K."/>
            <person name="Haridas S."/>
            <person name="Kuo A."/>
            <person name="Salamov A."/>
            <person name="Ahrendt S.R."/>
            <person name="Lau R."/>
            <person name="Bowen B.P."/>
            <person name="Lipzen A."/>
            <person name="Sullivan W."/>
            <person name="Andreopoulos W.B."/>
            <person name="Clum A."/>
            <person name="Lindquist E."/>
            <person name="Daum C."/>
            <person name="Northen T.R."/>
            <person name="Ramamoorthy G."/>
            <person name="Schmitz R.J."/>
            <person name="Gryganskyi A."/>
            <person name="Culley D."/>
            <person name="Magnuson J."/>
            <person name="James T.Y."/>
            <person name="O'Malley M.A."/>
            <person name="Stajich J.E."/>
            <person name="Spatafora J.W."/>
            <person name="Visel A."/>
            <person name="Grigoriev I.V."/>
        </authorList>
    </citation>
    <scope>NUCLEOTIDE SEQUENCE [LARGE SCALE GENOMIC DNA]</scope>
    <source>
        <strain evidence="9 10">NRRL Y-17943</strain>
    </source>
</reference>
<evidence type="ECO:0000259" key="8">
    <source>
        <dbReference type="PROSITE" id="PS50048"/>
    </source>
</evidence>
<dbReference type="InterPro" id="IPR001138">
    <property type="entry name" value="Zn2Cys6_DnaBD"/>
</dbReference>
<evidence type="ECO:0000256" key="2">
    <source>
        <dbReference type="ARBA" id="ARBA00022723"/>
    </source>
</evidence>
<dbReference type="RefSeq" id="XP_021871650.1">
    <property type="nucleotide sequence ID" value="XM_022015516.1"/>
</dbReference>
<dbReference type="PANTHER" id="PTHR31845:SF19">
    <property type="entry name" value="TRANSCRIPTION FACTOR DOMAIN-CONTAINING PROTEIN"/>
    <property type="match status" value="1"/>
</dbReference>
<evidence type="ECO:0000256" key="7">
    <source>
        <dbReference type="SAM" id="MobiDB-lite"/>
    </source>
</evidence>
<evidence type="ECO:0000256" key="6">
    <source>
        <dbReference type="ARBA" id="ARBA00023242"/>
    </source>
</evidence>
<dbReference type="AlphaFoldDB" id="A0A1Y1UHW9"/>
<feature type="compositionally biased region" description="Basic and acidic residues" evidence="7">
    <location>
        <begin position="238"/>
        <end position="247"/>
    </location>
</feature>
<dbReference type="InParanoid" id="A0A1Y1UHW9"/>
<keyword evidence="6" id="KW-0539">Nucleus</keyword>
<dbReference type="GO" id="GO:0006351">
    <property type="term" value="P:DNA-templated transcription"/>
    <property type="evidence" value="ECO:0007669"/>
    <property type="project" value="InterPro"/>
</dbReference>
<feature type="region of interest" description="Disordered" evidence="7">
    <location>
        <begin position="1"/>
        <end position="112"/>
    </location>
</feature>
<dbReference type="InterPro" id="IPR007219">
    <property type="entry name" value="XnlR_reg_dom"/>
</dbReference>
<dbReference type="CDD" id="cd12148">
    <property type="entry name" value="fungal_TF_MHR"/>
    <property type="match status" value="1"/>
</dbReference>
<dbReference type="Proteomes" id="UP000193218">
    <property type="component" value="Unassembled WGS sequence"/>
</dbReference>
<organism evidence="9 10">
    <name type="scientific">Kockovaella imperatae</name>
    <dbReference type="NCBI Taxonomy" id="4999"/>
    <lineage>
        <taxon>Eukaryota</taxon>
        <taxon>Fungi</taxon>
        <taxon>Dikarya</taxon>
        <taxon>Basidiomycota</taxon>
        <taxon>Agaricomycotina</taxon>
        <taxon>Tremellomycetes</taxon>
        <taxon>Tremellales</taxon>
        <taxon>Cuniculitremaceae</taxon>
        <taxon>Kockovaella</taxon>
    </lineage>
</organism>
<dbReference type="InterPro" id="IPR051089">
    <property type="entry name" value="prtT"/>
</dbReference>
<dbReference type="PANTHER" id="PTHR31845">
    <property type="entry name" value="FINGER DOMAIN PROTEIN, PUTATIVE-RELATED"/>
    <property type="match status" value="1"/>
</dbReference>
<dbReference type="InterPro" id="IPR036864">
    <property type="entry name" value="Zn2-C6_fun-type_DNA-bd_sf"/>
</dbReference>
<feature type="region of interest" description="Disordered" evidence="7">
    <location>
        <begin position="846"/>
        <end position="876"/>
    </location>
</feature>
<keyword evidence="5" id="KW-0804">Transcription</keyword>
<dbReference type="PROSITE" id="PS50048">
    <property type="entry name" value="ZN2_CY6_FUNGAL_2"/>
    <property type="match status" value="1"/>
</dbReference>
<feature type="region of interest" description="Disordered" evidence="7">
    <location>
        <begin position="922"/>
        <end position="952"/>
    </location>
</feature>
<protein>
    <submittedName>
        <fullName evidence="9">Fungal-specific transcription factor domain-domain-containing protein</fullName>
    </submittedName>
</protein>
<evidence type="ECO:0000256" key="1">
    <source>
        <dbReference type="ARBA" id="ARBA00004123"/>
    </source>
</evidence>
<gene>
    <name evidence="9" type="ORF">BD324DRAFT_622807</name>
</gene>
<evidence type="ECO:0000313" key="9">
    <source>
        <dbReference type="EMBL" id="ORX37663.1"/>
    </source>
</evidence>
<keyword evidence="2" id="KW-0479">Metal-binding</keyword>
<evidence type="ECO:0000313" key="10">
    <source>
        <dbReference type="Proteomes" id="UP000193218"/>
    </source>
</evidence>
<dbReference type="SMART" id="SM00906">
    <property type="entry name" value="Fungal_trans"/>
    <property type="match status" value="1"/>
</dbReference>
<dbReference type="OrthoDB" id="3429912at2759"/>
<dbReference type="GO" id="GO:0008270">
    <property type="term" value="F:zinc ion binding"/>
    <property type="evidence" value="ECO:0007669"/>
    <property type="project" value="InterPro"/>
</dbReference>
<dbReference type="CDD" id="cd00067">
    <property type="entry name" value="GAL4"/>
    <property type="match status" value="1"/>
</dbReference>
<sequence>MKRGWNNQTSGSSSAEPSDQSWIQMPSHPYASAYSSMTNPFNDGTNYDSLIDHQEKKARISLGMDGGSEGSEMDDEDLEDEDDEGDSRPGDAASGSRGKGSKGQKGDKPKVKLTRGSRACIACRKIKMRCIPDENGGPCKRCRSGGHECVFEESNRGKRSTRKNEALTLRASKMEAALKGIGKALAELDRHALHTFTSSLHNVVTQPEIMTVITNHAAPSVAPILAGTSAQSSNRMDQPLRGEDSSHAHLTQPPLSPRLHSLPDNVLSPLGLLAEASLQNTSGRAGAGKGVIRPGHRPSPLSLGETRAMEAANGRSMSPASWQRATSDIRGEEEVEKTGRGVASHNYFKPGASNFTSIGLKDDRVPELLTIVTREDINELFEIFFLRMAPHVPMFNKEFHTPDLVLQRSQFLCTVICAISARYYNKRQDLHPKLSSYAKRLAFEVPSRGYKSVEVVQAYLLLSLWTLGPEKTFEQDRTWMMLGMAIRMATDLNLHRKSITSGLDTEEGRARDLEVINRERCWLHCFVLDRSISAQMGKPYTLREDFIIRNACETSWYQQRFCLPSDKALSAYVVLQQIMSRAIDSIYSSTTTISGLRQDCDYMMIVRSAHEELRRWITECNRPDPALGQDYGPRAQFYYAYDSLVLYSFGLENAVERAKMDISFFLTNVYEAAVRVCNVVKEEFLPRGFLPYLPDTNFVMCSYALLSLLKLLKPELRPFHDSEEAIFTLVSEMADILEGCAVDPSHQPAIYAAFIREIVRKTKEARVASPSVGPTGFASAENGTEVSETNLTTPVVNGIYDPQLLGEAGSASWVSGEMMNGSEGPQFAFIPQGGDMMILPSNAGPSQSIQNSPNTNMGFTPFPGNSGTTPQAGSSSGWAEYLPTFLSSEGFDGWDGSMLLPGFGRDQITLSGGLLHSQYGSGIMTPAHETPAQSRIGSRAGTPTPGPPTRPM</sequence>
<feature type="region of interest" description="Disordered" evidence="7">
    <location>
        <begin position="229"/>
        <end position="262"/>
    </location>
</feature>
<feature type="domain" description="Zn(2)-C6 fungal-type" evidence="8">
    <location>
        <begin position="119"/>
        <end position="151"/>
    </location>
</feature>
<dbReference type="STRING" id="4999.A0A1Y1UHW9"/>
<evidence type="ECO:0000256" key="4">
    <source>
        <dbReference type="ARBA" id="ARBA00023125"/>
    </source>
</evidence>
<dbReference type="Pfam" id="PF04082">
    <property type="entry name" value="Fungal_trans"/>
    <property type="match status" value="1"/>
</dbReference>
<dbReference type="GO" id="GO:0000981">
    <property type="term" value="F:DNA-binding transcription factor activity, RNA polymerase II-specific"/>
    <property type="evidence" value="ECO:0007669"/>
    <property type="project" value="InterPro"/>
</dbReference>
<evidence type="ECO:0000256" key="5">
    <source>
        <dbReference type="ARBA" id="ARBA00023163"/>
    </source>
</evidence>
<dbReference type="SUPFAM" id="SSF57701">
    <property type="entry name" value="Zn2/Cys6 DNA-binding domain"/>
    <property type="match status" value="1"/>
</dbReference>
<dbReference type="GO" id="GO:0000976">
    <property type="term" value="F:transcription cis-regulatory region binding"/>
    <property type="evidence" value="ECO:0007669"/>
    <property type="project" value="TreeGrafter"/>
</dbReference>
<feature type="compositionally biased region" description="Polar residues" evidence="7">
    <location>
        <begin position="33"/>
        <end position="48"/>
    </location>
</feature>
<accession>A0A1Y1UHW9</accession>
<dbReference type="PROSITE" id="PS00463">
    <property type="entry name" value="ZN2_CY6_FUNGAL_1"/>
    <property type="match status" value="1"/>
</dbReference>
<dbReference type="GeneID" id="33557325"/>
<feature type="compositionally biased region" description="Polar residues" evidence="7">
    <location>
        <begin position="1"/>
        <end position="24"/>
    </location>
</feature>
<evidence type="ECO:0000256" key="3">
    <source>
        <dbReference type="ARBA" id="ARBA00023015"/>
    </source>
</evidence>
<comment type="subcellular location">
    <subcellularLocation>
        <location evidence="1">Nucleus</location>
    </subcellularLocation>
</comment>
<keyword evidence="10" id="KW-1185">Reference proteome</keyword>
<keyword evidence="3" id="KW-0805">Transcription regulation</keyword>
<dbReference type="GO" id="GO:0005634">
    <property type="term" value="C:nucleus"/>
    <property type="evidence" value="ECO:0007669"/>
    <property type="project" value="UniProtKB-SubCell"/>
</dbReference>
<dbReference type="Pfam" id="PF00172">
    <property type="entry name" value="Zn_clus"/>
    <property type="match status" value="1"/>
</dbReference>
<dbReference type="SMART" id="SM00066">
    <property type="entry name" value="GAL4"/>
    <property type="match status" value="1"/>
</dbReference>
<dbReference type="EMBL" id="NBSH01000005">
    <property type="protein sequence ID" value="ORX37663.1"/>
    <property type="molecule type" value="Genomic_DNA"/>
</dbReference>
<name>A0A1Y1UHW9_9TREE</name>
<comment type="caution">
    <text evidence="9">The sequence shown here is derived from an EMBL/GenBank/DDBJ whole genome shotgun (WGS) entry which is preliminary data.</text>
</comment>
<feature type="compositionally biased region" description="Acidic residues" evidence="7">
    <location>
        <begin position="71"/>
        <end position="85"/>
    </location>
</feature>